<evidence type="ECO:0000259" key="2">
    <source>
        <dbReference type="Pfam" id="PF07589"/>
    </source>
</evidence>
<proteinExistence type="predicted"/>
<organism evidence="3 4">
    <name type="scientific">Vibrio porteresiae DSM 19223</name>
    <dbReference type="NCBI Taxonomy" id="1123496"/>
    <lineage>
        <taxon>Bacteria</taxon>
        <taxon>Pseudomonadati</taxon>
        <taxon>Pseudomonadota</taxon>
        <taxon>Gammaproteobacteria</taxon>
        <taxon>Vibrionales</taxon>
        <taxon>Vibrionaceae</taxon>
        <taxon>Vibrio</taxon>
    </lineage>
</organism>
<feature type="chain" id="PRO_5045977273" evidence="1">
    <location>
        <begin position="20"/>
        <end position="229"/>
    </location>
</feature>
<dbReference type="EMBL" id="CP138204">
    <property type="protein sequence ID" value="WPC76643.1"/>
    <property type="molecule type" value="Genomic_DNA"/>
</dbReference>
<keyword evidence="4" id="KW-1185">Reference proteome</keyword>
<evidence type="ECO:0000313" key="3">
    <source>
        <dbReference type="EMBL" id="WPC76643.1"/>
    </source>
</evidence>
<dbReference type="Proteomes" id="UP001304071">
    <property type="component" value="Chromosome 2"/>
</dbReference>
<dbReference type="Pfam" id="PF07589">
    <property type="entry name" value="PEP-CTERM"/>
    <property type="match status" value="1"/>
</dbReference>
<keyword evidence="1" id="KW-0732">Signal</keyword>
<dbReference type="InterPro" id="IPR013424">
    <property type="entry name" value="Ice-binding_C"/>
</dbReference>
<feature type="signal peptide" evidence="1">
    <location>
        <begin position="1"/>
        <end position="19"/>
    </location>
</feature>
<dbReference type="RefSeq" id="WP_261897045.1">
    <property type="nucleotide sequence ID" value="NZ_AP024896.1"/>
</dbReference>
<accession>A0ABZ0QJG3</accession>
<protein>
    <submittedName>
        <fullName evidence="3">PEP-CTERM sorting domain-containing protein</fullName>
    </submittedName>
</protein>
<dbReference type="NCBIfam" id="TIGR02595">
    <property type="entry name" value="PEP_CTERM"/>
    <property type="match status" value="1"/>
</dbReference>
<sequence>MVKLVVLLLLTLVSPFTSATFISDVHSNNSEKKALDLDSYFSTGAEEGIIGSDIGWSWVSVSGNRDNFYDYYSFTNTVEGSNWWFDVDNSFDSTLTLYSVSGALIWSGIYVDDGCYDFDSSAVSCASPGADDDSFLLEEFGVSLSVGDYILVLGSFARNFYANLIAYGHIDNSFVLNVSTDAIGVTTTSSSDLTTVTTTNVPEPSSLLILGLGLLALRFVRPFKTSKKA</sequence>
<reference evidence="3 4" key="1">
    <citation type="submission" date="2023-11" db="EMBL/GenBank/DDBJ databases">
        <title>Plant-associative lifestyle of Vibrio porteresiae and its evolutionary dynamics.</title>
        <authorList>
            <person name="Rameshkumar N."/>
            <person name="Kirti K."/>
        </authorList>
    </citation>
    <scope>NUCLEOTIDE SEQUENCE [LARGE SCALE GENOMIC DNA]</scope>
    <source>
        <strain evidence="3 4">MSSRF30</strain>
    </source>
</reference>
<feature type="domain" description="Ice-binding protein C-terminal" evidence="2">
    <location>
        <begin position="201"/>
        <end position="220"/>
    </location>
</feature>
<evidence type="ECO:0000313" key="4">
    <source>
        <dbReference type="Proteomes" id="UP001304071"/>
    </source>
</evidence>
<evidence type="ECO:0000256" key="1">
    <source>
        <dbReference type="SAM" id="SignalP"/>
    </source>
</evidence>
<name>A0ABZ0QJG3_9VIBR</name>
<gene>
    <name evidence="3" type="ORF">R8Z52_19130</name>
</gene>